<feature type="active site" description="Proton acceptor" evidence="7">
    <location>
        <position position="62"/>
    </location>
</feature>
<keyword evidence="5" id="KW-0573">Peptidoglycan synthesis</keyword>
<evidence type="ECO:0000256" key="9">
    <source>
        <dbReference type="RuleBase" id="RU004016"/>
    </source>
</evidence>
<dbReference type="InterPro" id="IPR018044">
    <property type="entry name" value="Peptidase_S11"/>
</dbReference>
<organism evidence="11 12">
    <name type="scientific">Candidatus Pristimantibacillus lignocellulolyticus</name>
    <dbReference type="NCBI Taxonomy" id="2994561"/>
    <lineage>
        <taxon>Bacteria</taxon>
        <taxon>Bacillati</taxon>
        <taxon>Bacillota</taxon>
        <taxon>Bacilli</taxon>
        <taxon>Bacillales</taxon>
        <taxon>Paenibacillaceae</taxon>
        <taxon>Candidatus Pristimantibacillus</taxon>
    </lineage>
</organism>
<dbReference type="InterPro" id="IPR001967">
    <property type="entry name" value="Peptidase_S11_N"/>
</dbReference>
<evidence type="ECO:0000256" key="8">
    <source>
        <dbReference type="PIRSR" id="PIRSR618044-2"/>
    </source>
</evidence>
<accession>A0A9J6ZEY4</accession>
<dbReference type="PANTHER" id="PTHR21581">
    <property type="entry name" value="D-ALANYL-D-ALANINE CARBOXYPEPTIDASE"/>
    <property type="match status" value="1"/>
</dbReference>
<dbReference type="PANTHER" id="PTHR21581:SF11">
    <property type="entry name" value="D-ALANYL-D-ALANINE CARBOXYPEPTIDASE DACA"/>
    <property type="match status" value="1"/>
</dbReference>
<dbReference type="Proteomes" id="UP001056756">
    <property type="component" value="Chromosome"/>
</dbReference>
<evidence type="ECO:0000256" key="7">
    <source>
        <dbReference type="PIRSR" id="PIRSR618044-1"/>
    </source>
</evidence>
<evidence type="ECO:0000313" key="11">
    <source>
        <dbReference type="EMBL" id="URN94591.1"/>
    </source>
</evidence>
<evidence type="ECO:0000256" key="5">
    <source>
        <dbReference type="ARBA" id="ARBA00022984"/>
    </source>
</evidence>
<keyword evidence="6" id="KW-0961">Cell wall biogenesis/degradation</keyword>
<protein>
    <submittedName>
        <fullName evidence="11">D-alanyl-D-alanine carboxypeptidase</fullName>
    </submittedName>
</protein>
<evidence type="ECO:0000256" key="2">
    <source>
        <dbReference type="ARBA" id="ARBA00022729"/>
    </source>
</evidence>
<dbReference type="AlphaFoldDB" id="A0A9J6ZEY4"/>
<dbReference type="GO" id="GO:0006508">
    <property type="term" value="P:proteolysis"/>
    <property type="evidence" value="ECO:0007669"/>
    <property type="project" value="InterPro"/>
</dbReference>
<keyword evidence="2" id="KW-0732">Signal</keyword>
<dbReference type="GO" id="GO:0008360">
    <property type="term" value="P:regulation of cell shape"/>
    <property type="evidence" value="ECO:0007669"/>
    <property type="project" value="UniProtKB-KW"/>
</dbReference>
<dbReference type="InterPro" id="IPR012338">
    <property type="entry name" value="Beta-lactam/transpept-like"/>
</dbReference>
<gene>
    <name evidence="11" type="ORF">NAG76_22705</name>
</gene>
<dbReference type="GO" id="GO:0009252">
    <property type="term" value="P:peptidoglycan biosynthetic process"/>
    <property type="evidence" value="ECO:0007669"/>
    <property type="project" value="UniProtKB-KW"/>
</dbReference>
<evidence type="ECO:0000256" key="3">
    <source>
        <dbReference type="ARBA" id="ARBA00022801"/>
    </source>
</evidence>
<reference evidence="11" key="1">
    <citation type="submission" date="2022-05" db="EMBL/GenBank/DDBJ databases">
        <title>Novel bacterial taxa in a minimal lignocellulolytic consortium and its capacity to transform plastics disclosed by genome-resolved metagenomics.</title>
        <authorList>
            <person name="Rodriguez C.A.D."/>
            <person name="Diaz-Garcia L."/>
            <person name="Herrera K."/>
            <person name="Tarazona N.A."/>
            <person name="Sproer C."/>
            <person name="Overmann J."/>
            <person name="Jimenez D.J."/>
        </authorList>
    </citation>
    <scope>NUCLEOTIDE SEQUENCE</scope>
    <source>
        <strain evidence="11">MAG5</strain>
    </source>
</reference>
<feature type="active site" description="Acyl-ester intermediate" evidence="7">
    <location>
        <position position="59"/>
    </location>
</feature>
<dbReference type="PRINTS" id="PR00725">
    <property type="entry name" value="DADACBPTASE1"/>
</dbReference>
<keyword evidence="3" id="KW-0378">Hydrolase</keyword>
<proteinExistence type="inferred from homology"/>
<dbReference type="EMBL" id="CP097899">
    <property type="protein sequence ID" value="URN94591.1"/>
    <property type="molecule type" value="Genomic_DNA"/>
</dbReference>
<dbReference type="GO" id="GO:0009002">
    <property type="term" value="F:serine-type D-Ala-D-Ala carboxypeptidase activity"/>
    <property type="evidence" value="ECO:0007669"/>
    <property type="project" value="InterPro"/>
</dbReference>
<dbReference type="Pfam" id="PF00768">
    <property type="entry name" value="Peptidase_S11"/>
    <property type="match status" value="1"/>
</dbReference>
<comment type="similarity">
    <text evidence="1 9">Belongs to the peptidase S11 family.</text>
</comment>
<dbReference type="KEGG" id="plig:NAG76_22705"/>
<keyword evidence="11" id="KW-0121">Carboxypeptidase</keyword>
<evidence type="ECO:0000256" key="6">
    <source>
        <dbReference type="ARBA" id="ARBA00023316"/>
    </source>
</evidence>
<evidence type="ECO:0000256" key="1">
    <source>
        <dbReference type="ARBA" id="ARBA00007164"/>
    </source>
</evidence>
<dbReference type="SUPFAM" id="SSF56601">
    <property type="entry name" value="beta-lactamase/transpeptidase-like"/>
    <property type="match status" value="1"/>
</dbReference>
<sequence>MMNSKFVTRLSVVSAIFSILLLKHMEKPFIHAQAALLIDAYTGEVLYEKNADVSLAAASMSKMMTEYLVLEQLHQGLLNWEDEVQVSLKAEKTAGVRIQMRAGDRVTVQDLYAAMLIPSANNAAVALAEHIAGSEAHFTDRMNEKGRELGLLHSNFINATGLTEGDRATQMTAKDLAKLAQALLRDFPGVLEMTSQPTYTLEFSGEQIESTNHMLLKPDLAMEGLDGLKTGYTKKAGYCFTGTASREGRRLISVVMGTSKSDARFIETQKLFTLGFDSDYIPSLGAIIVKAKS</sequence>
<dbReference type="Gene3D" id="3.40.710.10">
    <property type="entry name" value="DD-peptidase/beta-lactamase superfamily"/>
    <property type="match status" value="1"/>
</dbReference>
<feature type="domain" description="Peptidase S11 D-alanyl-D-alanine carboxypeptidase A N-terminal" evidence="10">
    <location>
        <begin position="25"/>
        <end position="259"/>
    </location>
</feature>
<keyword evidence="11" id="KW-0645">Protease</keyword>
<dbReference type="GO" id="GO:0071555">
    <property type="term" value="P:cell wall organization"/>
    <property type="evidence" value="ECO:0007669"/>
    <property type="project" value="UniProtKB-KW"/>
</dbReference>
<evidence type="ECO:0000259" key="10">
    <source>
        <dbReference type="Pfam" id="PF00768"/>
    </source>
</evidence>
<feature type="active site" evidence="7">
    <location>
        <position position="119"/>
    </location>
</feature>
<evidence type="ECO:0000313" key="12">
    <source>
        <dbReference type="Proteomes" id="UP001056756"/>
    </source>
</evidence>
<evidence type="ECO:0000256" key="4">
    <source>
        <dbReference type="ARBA" id="ARBA00022960"/>
    </source>
</evidence>
<feature type="binding site" evidence="8">
    <location>
        <position position="229"/>
    </location>
    <ligand>
        <name>substrate</name>
    </ligand>
</feature>
<name>A0A9J6ZEY4_9BACL</name>
<keyword evidence="4" id="KW-0133">Cell shape</keyword>